<sequence length="130" mass="14482">MDGFVAEDTNFMRQCCNCSRTVQGEGVESSAGLYCGKDCFWSASLDVSNSRFIKKKKSAAPVPHRRPAHRSNEHYGDENKMSGSLYSVPRKSSLQSDEITHAMFEFDVQFLYGHASSLIANNAASRATRY</sequence>
<feature type="region of interest" description="Disordered" evidence="1">
    <location>
        <begin position="56"/>
        <end position="83"/>
    </location>
</feature>
<evidence type="ECO:0000313" key="3">
    <source>
        <dbReference type="Proteomes" id="UP000324585"/>
    </source>
</evidence>
<organism evidence="2 3">
    <name type="scientific">Porphyridium purpureum</name>
    <name type="common">Red alga</name>
    <name type="synonym">Porphyridium cruentum</name>
    <dbReference type="NCBI Taxonomy" id="35688"/>
    <lineage>
        <taxon>Eukaryota</taxon>
        <taxon>Rhodophyta</taxon>
        <taxon>Bangiophyceae</taxon>
        <taxon>Porphyridiales</taxon>
        <taxon>Porphyridiaceae</taxon>
        <taxon>Porphyridium</taxon>
    </lineage>
</organism>
<feature type="compositionally biased region" description="Basic residues" evidence="1">
    <location>
        <begin position="56"/>
        <end position="69"/>
    </location>
</feature>
<keyword evidence="3" id="KW-1185">Reference proteome</keyword>
<dbReference type="Proteomes" id="UP000324585">
    <property type="component" value="Unassembled WGS sequence"/>
</dbReference>
<proteinExistence type="predicted"/>
<accession>A0A5J4YTB3</accession>
<dbReference type="AlphaFoldDB" id="A0A5J4YTB3"/>
<feature type="compositionally biased region" description="Basic and acidic residues" evidence="1">
    <location>
        <begin position="70"/>
        <end position="80"/>
    </location>
</feature>
<evidence type="ECO:0000313" key="2">
    <source>
        <dbReference type="EMBL" id="KAA8494741.1"/>
    </source>
</evidence>
<name>A0A5J4YTB3_PORPP</name>
<reference evidence="3" key="1">
    <citation type="journal article" date="2019" name="Nat. Commun.">
        <title>Expansion of phycobilisome linker gene families in mesophilic red algae.</title>
        <authorList>
            <person name="Lee J."/>
            <person name="Kim D."/>
            <person name="Bhattacharya D."/>
            <person name="Yoon H.S."/>
        </authorList>
    </citation>
    <scope>NUCLEOTIDE SEQUENCE [LARGE SCALE GENOMIC DNA]</scope>
    <source>
        <strain evidence="3">CCMP 1328</strain>
    </source>
</reference>
<comment type="caution">
    <text evidence="2">The sequence shown here is derived from an EMBL/GenBank/DDBJ whole genome shotgun (WGS) entry which is preliminary data.</text>
</comment>
<evidence type="ECO:0000256" key="1">
    <source>
        <dbReference type="SAM" id="MobiDB-lite"/>
    </source>
</evidence>
<dbReference type="EMBL" id="VRMN01000004">
    <property type="protein sequence ID" value="KAA8494741.1"/>
    <property type="molecule type" value="Genomic_DNA"/>
</dbReference>
<protein>
    <recommendedName>
        <fullName evidence="4">FLZ-type domain-containing protein</fullName>
    </recommendedName>
</protein>
<evidence type="ECO:0008006" key="4">
    <source>
        <dbReference type="Google" id="ProtNLM"/>
    </source>
</evidence>
<gene>
    <name evidence="2" type="ORF">FVE85_2982</name>
</gene>